<feature type="domain" description="Fibronectin type-III" evidence="12">
    <location>
        <begin position="644"/>
        <end position="751"/>
    </location>
</feature>
<evidence type="ECO:0000259" key="12">
    <source>
        <dbReference type="PROSITE" id="PS50853"/>
    </source>
</evidence>
<keyword evidence="14" id="KW-1185">Reference proteome</keyword>
<dbReference type="FunCoup" id="A0A674DDM3">
    <property type="interactions" value="1302"/>
</dbReference>
<dbReference type="PROSITE" id="PS50835">
    <property type="entry name" value="IG_LIKE"/>
    <property type="match status" value="4"/>
</dbReference>
<feature type="domain" description="Fibronectin type-III" evidence="12">
    <location>
        <begin position="862"/>
        <end position="957"/>
    </location>
</feature>
<reference evidence="13" key="1">
    <citation type="submission" date="2025-08" db="UniProtKB">
        <authorList>
            <consortium name="Ensembl"/>
        </authorList>
    </citation>
    <scope>IDENTIFICATION</scope>
</reference>
<feature type="domain" description="Fibronectin type-III" evidence="12">
    <location>
        <begin position="442"/>
        <end position="536"/>
    </location>
</feature>
<evidence type="ECO:0000256" key="8">
    <source>
        <dbReference type="ARBA" id="ARBA00023180"/>
    </source>
</evidence>
<dbReference type="InterPro" id="IPR013783">
    <property type="entry name" value="Ig-like_fold"/>
</dbReference>
<dbReference type="SUPFAM" id="SSF48726">
    <property type="entry name" value="Immunoglobulin"/>
    <property type="match status" value="3"/>
</dbReference>
<dbReference type="InterPro" id="IPR013098">
    <property type="entry name" value="Ig_I-set"/>
</dbReference>
<dbReference type="Pfam" id="PF13927">
    <property type="entry name" value="Ig_3"/>
    <property type="match status" value="1"/>
</dbReference>
<evidence type="ECO:0000256" key="9">
    <source>
        <dbReference type="ARBA" id="ARBA00023319"/>
    </source>
</evidence>
<evidence type="ECO:0000256" key="7">
    <source>
        <dbReference type="ARBA" id="ARBA00023157"/>
    </source>
</evidence>
<dbReference type="Pfam" id="PF07679">
    <property type="entry name" value="I-set"/>
    <property type="match status" value="2"/>
</dbReference>
<evidence type="ECO:0000256" key="6">
    <source>
        <dbReference type="ARBA" id="ARBA00023136"/>
    </source>
</evidence>
<dbReference type="Gene3D" id="2.60.40.10">
    <property type="entry name" value="Immunoglobulins"/>
    <property type="match status" value="9"/>
</dbReference>
<feature type="region of interest" description="Disordered" evidence="10">
    <location>
        <begin position="1096"/>
        <end position="1126"/>
    </location>
</feature>
<dbReference type="GO" id="GO:0098609">
    <property type="term" value="P:cell-cell adhesion"/>
    <property type="evidence" value="ECO:0007669"/>
    <property type="project" value="TreeGrafter"/>
</dbReference>
<dbReference type="SMART" id="SM00409">
    <property type="entry name" value="IG"/>
    <property type="match status" value="4"/>
</dbReference>
<dbReference type="PANTHER" id="PTHR44170">
    <property type="entry name" value="PROTEIN SIDEKICK"/>
    <property type="match status" value="1"/>
</dbReference>
<feature type="compositionally biased region" description="Polar residues" evidence="10">
    <location>
        <begin position="1097"/>
        <end position="1114"/>
    </location>
</feature>
<keyword evidence="5" id="KW-0677">Repeat</keyword>
<dbReference type="FunFam" id="2.60.40.10:FF:000273">
    <property type="entry name" value="contactin-3 isoform X1"/>
    <property type="match status" value="1"/>
</dbReference>
<dbReference type="InterPro" id="IPR036179">
    <property type="entry name" value="Ig-like_dom_sf"/>
</dbReference>
<feature type="domain" description="Fibronectin type-III" evidence="12">
    <location>
        <begin position="764"/>
        <end position="857"/>
    </location>
</feature>
<feature type="domain" description="Ig-like" evidence="11">
    <location>
        <begin position="251"/>
        <end position="335"/>
    </location>
</feature>
<dbReference type="SUPFAM" id="SSF49265">
    <property type="entry name" value="Fibronectin type III"/>
    <property type="match status" value="3"/>
</dbReference>
<dbReference type="InterPro" id="IPR007110">
    <property type="entry name" value="Ig-like_dom"/>
</dbReference>
<keyword evidence="9" id="KW-0393">Immunoglobulin domain</keyword>
<dbReference type="GO" id="GO:0005886">
    <property type="term" value="C:plasma membrane"/>
    <property type="evidence" value="ECO:0007669"/>
    <property type="project" value="UniProtKB-SubCell"/>
</dbReference>
<accession>A0A674DDM3</accession>
<dbReference type="Ensembl" id="ENSSTUT00000100153.1">
    <property type="protein sequence ID" value="ENSSTUP00000093654.1"/>
    <property type="gene ID" value="ENSSTUG00000041563.1"/>
</dbReference>
<feature type="region of interest" description="Disordered" evidence="10">
    <location>
        <begin position="1372"/>
        <end position="1401"/>
    </location>
</feature>
<proteinExistence type="inferred from homology"/>
<dbReference type="OMA" id="LHWCPPS"/>
<name>A0A674DDM3_SALTR</name>
<organism evidence="13 14">
    <name type="scientific">Salmo trutta</name>
    <name type="common">Brown trout</name>
    <dbReference type="NCBI Taxonomy" id="8032"/>
    <lineage>
        <taxon>Eukaryota</taxon>
        <taxon>Metazoa</taxon>
        <taxon>Chordata</taxon>
        <taxon>Craniata</taxon>
        <taxon>Vertebrata</taxon>
        <taxon>Euteleostomi</taxon>
        <taxon>Actinopterygii</taxon>
        <taxon>Neopterygii</taxon>
        <taxon>Teleostei</taxon>
        <taxon>Protacanthopterygii</taxon>
        <taxon>Salmoniformes</taxon>
        <taxon>Salmonidae</taxon>
        <taxon>Salmoninae</taxon>
        <taxon>Salmo</taxon>
    </lineage>
</organism>
<sequence length="1422" mass="153925">MHVASAIAGCRDPHAALPLCWKSMLYMAVETIWFFYLLSLGFCGPSVQEKPVTVELSCGAGPVLVVLEPGQPLLLDCHLGAMPLDTPLNVTWLQDGLPVLEGEGNSLRTLANGSLLVLPTSVDGRTPQRVEGGYSCVSAGPFGALTSRTIAVHLATLSRFHQNPEAQVVPLGGASRFECQIDGVPTPRITWERDQEPIPSQPRFISLPNGVLQILGAVKEDGGAYRCVASNSARKRFSQDAVLTVTTGPGPAQSEVVIVAPPQNATVVQGRPAVMECMAQGGQPKPLVSWSRHDGKPIATDVVVLETNLVIPNTRRYHAGVYVCRANKPKTREFVIAAAELHVPAPPVILQPPETVSLSRGNTARFVCNSSGEPPPALHWLKNGKPVKSNGRVKTQSPGVLLINQLGLDDAGYYQCIADNALGTACATAKLSVIVREGLPSPPHQLSATPHSSTTALLTWERPEHNSDQIIGFSVHYQPTSGSDHMEYQFAVNNDTTEYHVKELLPHTAYTFYVVAYSPMGASRPSRPVTVEMLEDVPSAPPQLSLLSTSPTDIRVMWLPLSSQHSRGAVTRYRIDYSTLEQVDNVFSVEVGGNETQLTLRELQPNQAYRLRMAAGTGAGFGVPSEWAQHHTPAHFNHSMVIFAPTELKVRAKMNSLHVTWQPPPNHTQISGYKLFCREMVGEELTNGEAHPERERVRRMEAHTIKLRKRVKHHEVSSLVPDRLYEVKVWAFNKQTDGYAAGWKGRTEKAHGKAPPKGNPPPLPPSSIKATANSSTSIWLRWEKPRFSNVRIINYTVRCSPAGIRNASLVSYYTSSAQEILLGALKPYTRYELAVQSIGGDVVGPFSSTVEESTLTDIPSTPPTELQLSALDSSSVLVNWRPPVEPNGIIISYRILYTISLSQPEHLWNNLSQDGTIMSAEVTGLSSGTQYFFKMRASTEVGVGPYSPVKDVRTPPRKYELDIHAVTGIIVGVCLGLLSILLCMCVSFRNGKAREVSGGLDSTALPPQYRRGGRSVPTMVPECSDCHELETLMPLGSLDHEHDRAQPLTEPTEEHSLMGNVGVGDDALGAELKAAWNGSVSRHWANRITKYRDTITEDSPTLNNGTLDMANTENGKGDPEDRLGSSLCSSNQVEAEVIVHSELNDLEKEQQEARSDKDEDSQATRGPSLSEAAYSPVRQPAQAAQHPGEPVRQPAQAPQHPGEPVRQPAQAAQHPGEPVRQPAQAPQHPGEPVRQPAQAAQHPGEPVRQPAQAPQHPGEPVRQPAQAPQHPGEPVRQPAQAPQHPGEPVRQPAQAPQHPGEPVRQPAQAPQRPLPGEESLETQPLPKVPPGPVLEPVSNHNGQPEGTVGGMVGVAAQLTVDMGRHTGMGLTNGFHSTKPLRTGQETLGNGDSRHCPPLPSPSPFVSTGLVHSNSAAHSYLCP</sequence>
<evidence type="ECO:0000313" key="14">
    <source>
        <dbReference type="Proteomes" id="UP000472277"/>
    </source>
</evidence>
<dbReference type="SMART" id="SM00060">
    <property type="entry name" value="FN3"/>
    <property type="match status" value="5"/>
</dbReference>
<feature type="region of interest" description="Disordered" evidence="10">
    <location>
        <begin position="1140"/>
        <end position="1344"/>
    </location>
</feature>
<dbReference type="InterPro" id="IPR003599">
    <property type="entry name" value="Ig_sub"/>
</dbReference>
<dbReference type="SMART" id="SM00408">
    <property type="entry name" value="IGc2"/>
    <property type="match status" value="4"/>
</dbReference>
<keyword evidence="3" id="KW-1003">Cell membrane</keyword>
<dbReference type="InterPro" id="IPR003961">
    <property type="entry name" value="FN3_dom"/>
</dbReference>
<keyword evidence="8" id="KW-0325">Glycoprotein</keyword>
<dbReference type="InterPro" id="IPR003598">
    <property type="entry name" value="Ig_sub2"/>
</dbReference>
<dbReference type="FunFam" id="2.60.40.10:FF:000551">
    <property type="entry name" value="Protogenin A"/>
    <property type="match status" value="1"/>
</dbReference>
<dbReference type="CDD" id="cd00063">
    <property type="entry name" value="FN3"/>
    <property type="match status" value="5"/>
</dbReference>
<evidence type="ECO:0000256" key="10">
    <source>
        <dbReference type="SAM" id="MobiDB-lite"/>
    </source>
</evidence>
<dbReference type="Proteomes" id="UP000472277">
    <property type="component" value="Chromosome 29"/>
</dbReference>
<evidence type="ECO:0000256" key="2">
    <source>
        <dbReference type="ARBA" id="ARBA00009588"/>
    </source>
</evidence>
<gene>
    <name evidence="13" type="primary">IGDCC4</name>
    <name evidence="13" type="synonym">igdcc4</name>
</gene>
<feature type="region of interest" description="Disordered" evidence="10">
    <location>
        <begin position="742"/>
        <end position="770"/>
    </location>
</feature>
<reference evidence="13" key="2">
    <citation type="submission" date="2025-09" db="UniProtKB">
        <authorList>
            <consortium name="Ensembl"/>
        </authorList>
    </citation>
    <scope>IDENTIFICATION</scope>
</reference>
<dbReference type="Pfam" id="PF00041">
    <property type="entry name" value="fn3"/>
    <property type="match status" value="5"/>
</dbReference>
<keyword evidence="4" id="KW-0732">Signal</keyword>
<dbReference type="PROSITE" id="PS50853">
    <property type="entry name" value="FN3"/>
    <property type="match status" value="5"/>
</dbReference>
<dbReference type="FunFam" id="2.60.40.10:FF:000299">
    <property type="entry name" value="protogenin isoform X2"/>
    <property type="match status" value="1"/>
</dbReference>
<comment type="subcellular location">
    <subcellularLocation>
        <location evidence="1">Cell membrane</location>
    </subcellularLocation>
</comment>
<dbReference type="InParanoid" id="A0A674DDM3"/>
<protein>
    <submittedName>
        <fullName evidence="13">Immunoglobulin superfamily DCC subclass member 4</fullName>
    </submittedName>
</protein>
<keyword evidence="6" id="KW-0472">Membrane</keyword>
<feature type="domain" description="Ig-like" evidence="11">
    <location>
        <begin position="346"/>
        <end position="432"/>
    </location>
</feature>
<dbReference type="PANTHER" id="PTHR44170:SF5">
    <property type="entry name" value="IMMUNOGLOBULIN SUPERFAMILY DCC SUBCLASS MEMBER 4"/>
    <property type="match status" value="1"/>
</dbReference>
<feature type="domain" description="Fibronectin type-III" evidence="12">
    <location>
        <begin position="540"/>
        <end position="635"/>
    </location>
</feature>
<keyword evidence="7" id="KW-1015">Disulfide bond</keyword>
<feature type="domain" description="Ig-like" evidence="11">
    <location>
        <begin position="158"/>
        <end position="238"/>
    </location>
</feature>
<evidence type="ECO:0000313" key="13">
    <source>
        <dbReference type="Ensembl" id="ENSSTUP00000093654.1"/>
    </source>
</evidence>
<feature type="domain" description="Ig-like" evidence="11">
    <location>
        <begin position="45"/>
        <end position="151"/>
    </location>
</feature>
<dbReference type="GeneTree" id="ENSGT00940000159637"/>
<evidence type="ECO:0000259" key="11">
    <source>
        <dbReference type="PROSITE" id="PS50835"/>
    </source>
</evidence>
<dbReference type="InterPro" id="IPR036116">
    <property type="entry name" value="FN3_sf"/>
</dbReference>
<evidence type="ECO:0000256" key="1">
    <source>
        <dbReference type="ARBA" id="ARBA00004236"/>
    </source>
</evidence>
<evidence type="ECO:0000256" key="5">
    <source>
        <dbReference type="ARBA" id="ARBA00022737"/>
    </source>
</evidence>
<evidence type="ECO:0000256" key="3">
    <source>
        <dbReference type="ARBA" id="ARBA00022475"/>
    </source>
</evidence>
<feature type="compositionally biased region" description="Basic and acidic residues" evidence="10">
    <location>
        <begin position="1140"/>
        <end position="1162"/>
    </location>
</feature>
<comment type="similarity">
    <text evidence="2">Belongs to the immunoglobulin superfamily. DCC family.</text>
</comment>
<evidence type="ECO:0000256" key="4">
    <source>
        <dbReference type="ARBA" id="ARBA00022729"/>
    </source>
</evidence>